<accession>A0A8K1CIC7</accession>
<feature type="repeat" description="WD" evidence="3">
    <location>
        <begin position="293"/>
        <end position="315"/>
    </location>
</feature>
<keyword evidence="2" id="KW-0677">Repeat</keyword>
<evidence type="ECO:0000256" key="3">
    <source>
        <dbReference type="PROSITE-ProRule" id="PRU00221"/>
    </source>
</evidence>
<evidence type="ECO:0000259" key="4">
    <source>
        <dbReference type="Pfam" id="PF25175"/>
    </source>
</evidence>
<feature type="repeat" description="WD" evidence="3">
    <location>
        <begin position="64"/>
        <end position="105"/>
    </location>
</feature>
<name>A0A8K1CIC7_PYTOL</name>
<dbReference type="PROSITE" id="PS50082">
    <property type="entry name" value="WD_REPEATS_2"/>
    <property type="match status" value="6"/>
</dbReference>
<keyword evidence="1 3" id="KW-0853">WD repeat</keyword>
<gene>
    <name evidence="5" type="ORF">Poli38472_002716</name>
</gene>
<dbReference type="InterPro" id="IPR020472">
    <property type="entry name" value="WD40_PAC1"/>
</dbReference>
<dbReference type="Pfam" id="PF25175">
    <property type="entry name" value="Beta-prop_WDR5"/>
    <property type="match status" value="1"/>
</dbReference>
<dbReference type="InterPro" id="IPR036322">
    <property type="entry name" value="WD40_repeat_dom_sf"/>
</dbReference>
<dbReference type="PANTHER" id="PTHR19879:SF9">
    <property type="entry name" value="TRANSCRIPTION INITIATION FACTOR TFIID SUBUNIT 5"/>
    <property type="match status" value="1"/>
</dbReference>
<dbReference type="InterPro" id="IPR015943">
    <property type="entry name" value="WD40/YVTN_repeat-like_dom_sf"/>
</dbReference>
<proteinExistence type="predicted"/>
<dbReference type="Gene3D" id="2.130.10.10">
    <property type="entry name" value="YVTN repeat-like/Quinoprotein amine dehydrogenase"/>
    <property type="match status" value="2"/>
</dbReference>
<feature type="repeat" description="WD" evidence="3">
    <location>
        <begin position="15"/>
        <end position="47"/>
    </location>
</feature>
<dbReference type="PANTHER" id="PTHR19879">
    <property type="entry name" value="TRANSCRIPTION INITIATION FACTOR TFIID"/>
    <property type="match status" value="1"/>
</dbReference>
<dbReference type="PRINTS" id="PR00320">
    <property type="entry name" value="GPROTEINBRPT"/>
</dbReference>
<dbReference type="InterPro" id="IPR019775">
    <property type="entry name" value="WD40_repeat_CS"/>
</dbReference>
<dbReference type="PROSITE" id="PS50294">
    <property type="entry name" value="WD_REPEATS_REGION"/>
    <property type="match status" value="4"/>
</dbReference>
<comment type="caution">
    <text evidence="5">The sequence shown here is derived from an EMBL/GenBank/DDBJ whole genome shotgun (WGS) entry which is preliminary data.</text>
</comment>
<dbReference type="OrthoDB" id="674604at2759"/>
<feature type="domain" description="WDR5-like beta-propeller" evidence="4">
    <location>
        <begin position="15"/>
        <end position="349"/>
    </location>
</feature>
<dbReference type="EMBL" id="SPLM01000072">
    <property type="protein sequence ID" value="TMW63775.1"/>
    <property type="molecule type" value="Genomic_DNA"/>
</dbReference>
<feature type="repeat" description="WD" evidence="3">
    <location>
        <begin position="136"/>
        <end position="177"/>
    </location>
</feature>
<evidence type="ECO:0000313" key="5">
    <source>
        <dbReference type="EMBL" id="TMW63775.1"/>
    </source>
</evidence>
<dbReference type="SUPFAM" id="SSF50978">
    <property type="entry name" value="WD40 repeat-like"/>
    <property type="match status" value="1"/>
</dbReference>
<dbReference type="SMART" id="SM00320">
    <property type="entry name" value="WD40"/>
    <property type="match status" value="7"/>
</dbReference>
<feature type="repeat" description="WD" evidence="3">
    <location>
        <begin position="178"/>
        <end position="219"/>
    </location>
</feature>
<dbReference type="InterPro" id="IPR001680">
    <property type="entry name" value="WD40_rpt"/>
</dbReference>
<organism evidence="5 6">
    <name type="scientific">Pythium oligandrum</name>
    <name type="common">Mycoparasitic fungus</name>
    <dbReference type="NCBI Taxonomy" id="41045"/>
    <lineage>
        <taxon>Eukaryota</taxon>
        <taxon>Sar</taxon>
        <taxon>Stramenopiles</taxon>
        <taxon>Oomycota</taxon>
        <taxon>Peronosporomycetes</taxon>
        <taxon>Pythiales</taxon>
        <taxon>Pythiaceae</taxon>
        <taxon>Pythium</taxon>
    </lineage>
</organism>
<evidence type="ECO:0000256" key="2">
    <source>
        <dbReference type="ARBA" id="ARBA00022737"/>
    </source>
</evidence>
<evidence type="ECO:0000256" key="1">
    <source>
        <dbReference type="ARBA" id="ARBA00022574"/>
    </source>
</evidence>
<reference evidence="5" key="1">
    <citation type="submission" date="2019-03" db="EMBL/GenBank/DDBJ databases">
        <title>Long read genome sequence of the mycoparasitic Pythium oligandrum ATCC 38472 isolated from sugarbeet rhizosphere.</title>
        <authorList>
            <person name="Gaulin E."/>
        </authorList>
    </citation>
    <scope>NUCLEOTIDE SEQUENCE</scope>
    <source>
        <strain evidence="5">ATCC 38472_TT</strain>
    </source>
</reference>
<keyword evidence="6" id="KW-1185">Reference proteome</keyword>
<dbReference type="Proteomes" id="UP000794436">
    <property type="component" value="Unassembled WGS sequence"/>
</dbReference>
<sequence length="352" mass="38358">MASTTTPTWTAQRSITAHSKPISSVKFSRDGSLVATASADGIIKIWSTTALLDASSECKPSVTFHDHDQGVSDVSWSPDGAYIVSASDDKTVRVWDVEQHKAVSVLGTPTHSNSVLFSGLPMDSDALAAHAGDDTDDGHTSFVFCCQVNPQGTLIASGSFDETVRLWDLRSGKCLVDLTVHQEPVSCVDFNCDGTLLATASYDGLVRVWDVATMQCLREIILDPSVPVTQARFTPNSRYLLVGSLDHQLALWDYTTPQKPRCVKRFQGHVNQKFCLSAACFQDPEGDMTRACVLSGSEDGRVVVWDIEMEEKRDEWVVPGETKEPVLGLSVHPTEPIVVTGSGRTLTLWRKA</sequence>
<dbReference type="InterPro" id="IPR059122">
    <property type="entry name" value="Beta-prop_WDR5-like"/>
</dbReference>
<dbReference type="CDD" id="cd00200">
    <property type="entry name" value="WD40"/>
    <property type="match status" value="1"/>
</dbReference>
<evidence type="ECO:0000313" key="6">
    <source>
        <dbReference type="Proteomes" id="UP000794436"/>
    </source>
</evidence>
<protein>
    <recommendedName>
        <fullName evidence="4">WDR5-like beta-propeller domain-containing protein</fullName>
    </recommendedName>
</protein>
<dbReference type="AlphaFoldDB" id="A0A8K1CIC7"/>
<dbReference type="PROSITE" id="PS00678">
    <property type="entry name" value="WD_REPEATS_1"/>
    <property type="match status" value="3"/>
</dbReference>
<feature type="repeat" description="WD" evidence="3">
    <location>
        <begin position="228"/>
        <end position="262"/>
    </location>
</feature>